<dbReference type="FunFam" id="1.10.10.60:FF:000424">
    <property type="entry name" value="ANTP homeobox protein"/>
    <property type="match status" value="1"/>
</dbReference>
<reference evidence="8 9" key="1">
    <citation type="journal article" date="2018" name="Sci. Rep.">
        <title>Genomic signatures of local adaptation to the degree of environmental predictability in rotifers.</title>
        <authorList>
            <person name="Franch-Gras L."/>
            <person name="Hahn C."/>
            <person name="Garcia-Roger E.M."/>
            <person name="Carmona M.J."/>
            <person name="Serra M."/>
            <person name="Gomez A."/>
        </authorList>
    </citation>
    <scope>NUCLEOTIDE SEQUENCE [LARGE SCALE GENOMIC DNA]</scope>
    <source>
        <strain evidence="8">HYR1</strain>
    </source>
</reference>
<dbReference type="InterPro" id="IPR050460">
    <property type="entry name" value="Distal-less_Homeobox_TF"/>
</dbReference>
<feature type="compositionally biased region" description="Low complexity" evidence="6">
    <location>
        <begin position="307"/>
        <end position="332"/>
    </location>
</feature>
<feature type="region of interest" description="Disordered" evidence="6">
    <location>
        <begin position="287"/>
        <end position="332"/>
    </location>
</feature>
<dbReference type="EMBL" id="REGN01002692">
    <property type="protein sequence ID" value="RNA26669.1"/>
    <property type="molecule type" value="Genomic_DNA"/>
</dbReference>
<keyword evidence="9" id="KW-1185">Reference proteome</keyword>
<dbReference type="SUPFAM" id="SSF46689">
    <property type="entry name" value="Homeodomain-like"/>
    <property type="match status" value="1"/>
</dbReference>
<dbReference type="PANTHER" id="PTHR24327:SF81">
    <property type="entry name" value="HOMEOTIC PROTEIN DISTAL-LESS-RELATED"/>
    <property type="match status" value="1"/>
</dbReference>
<sequence>MNQVQESALSNGLAVATDTAGTATDYMSKVSPNHHYNKSLSSLSSSSLSTSSSPLLNTTHFYAQDTHYSSYYYPNYQFNPTAAYSTAASDQTLPGPYADLYSKMSASSSSASCSPSSTSSFANQQSTTPPINSFAHFSANYQSGAYTQQISPPALQPSQSKGAHSDKSMGADRKPAGAGARGKKMRKPRTIYSSCNLIQLNRIFQRKQYLALPERAELAASLGLTQTQVKIWFQNKRSKFKKIMSKHQNKNGKVDVDNEEMIDEEKMAEMGSDCEEEESGVSNRVELNKKDDENSIAQAEPQAEPKLSTSSYLSESSTGSSSPSSSSPVASLTSSALSTNTSDAINNWTNAYTNYVSYPNPNMYTMNPTAYNPNCHHFNMIQPLSASSPGLLANNSIDNSYSYSANTTNAYNYQFYNANAQYAQSTSAPIYPNYPTNYVSNPSCIPNGEQTWS</sequence>
<evidence type="ECO:0000256" key="5">
    <source>
        <dbReference type="RuleBase" id="RU000682"/>
    </source>
</evidence>
<gene>
    <name evidence="8" type="ORF">BpHYR1_020946</name>
</gene>
<evidence type="ECO:0000256" key="2">
    <source>
        <dbReference type="ARBA" id="ARBA00023155"/>
    </source>
</evidence>
<proteinExistence type="predicted"/>
<dbReference type="InterPro" id="IPR017970">
    <property type="entry name" value="Homeobox_CS"/>
</dbReference>
<evidence type="ECO:0000259" key="7">
    <source>
        <dbReference type="PROSITE" id="PS50071"/>
    </source>
</evidence>
<evidence type="ECO:0000256" key="3">
    <source>
        <dbReference type="ARBA" id="ARBA00023242"/>
    </source>
</evidence>
<evidence type="ECO:0000256" key="4">
    <source>
        <dbReference type="PROSITE-ProRule" id="PRU00108"/>
    </source>
</evidence>
<dbReference type="STRING" id="10195.A0A3M7RT80"/>
<dbReference type="AlphaFoldDB" id="A0A3M7RT80"/>
<dbReference type="Proteomes" id="UP000276133">
    <property type="component" value="Unassembled WGS sequence"/>
</dbReference>
<dbReference type="Pfam" id="PF00046">
    <property type="entry name" value="Homeodomain"/>
    <property type="match status" value="1"/>
</dbReference>
<comment type="caution">
    <text evidence="8">The sequence shown here is derived from an EMBL/GenBank/DDBJ whole genome shotgun (WGS) entry which is preliminary data.</text>
</comment>
<organism evidence="8 9">
    <name type="scientific">Brachionus plicatilis</name>
    <name type="common">Marine rotifer</name>
    <name type="synonym">Brachionus muelleri</name>
    <dbReference type="NCBI Taxonomy" id="10195"/>
    <lineage>
        <taxon>Eukaryota</taxon>
        <taxon>Metazoa</taxon>
        <taxon>Spiralia</taxon>
        <taxon>Gnathifera</taxon>
        <taxon>Rotifera</taxon>
        <taxon>Eurotatoria</taxon>
        <taxon>Monogononta</taxon>
        <taxon>Pseudotrocha</taxon>
        <taxon>Ploima</taxon>
        <taxon>Brachionidae</taxon>
        <taxon>Brachionus</taxon>
    </lineage>
</organism>
<dbReference type="GO" id="GO:0005634">
    <property type="term" value="C:nucleus"/>
    <property type="evidence" value="ECO:0007669"/>
    <property type="project" value="UniProtKB-SubCell"/>
</dbReference>
<evidence type="ECO:0000313" key="8">
    <source>
        <dbReference type="EMBL" id="RNA26669.1"/>
    </source>
</evidence>
<comment type="subcellular location">
    <subcellularLocation>
        <location evidence="4 5">Nucleus</location>
    </subcellularLocation>
</comment>
<keyword evidence="2 4" id="KW-0371">Homeobox</keyword>
<feature type="DNA-binding region" description="Homeobox" evidence="4">
    <location>
        <begin position="185"/>
        <end position="244"/>
    </location>
</feature>
<dbReference type="CDD" id="cd00086">
    <property type="entry name" value="homeodomain"/>
    <property type="match status" value="1"/>
</dbReference>
<name>A0A3M7RT80_BRAPC</name>
<dbReference type="InterPro" id="IPR000047">
    <property type="entry name" value="HTH_motif"/>
</dbReference>
<dbReference type="GO" id="GO:0000981">
    <property type="term" value="F:DNA-binding transcription factor activity, RNA polymerase II-specific"/>
    <property type="evidence" value="ECO:0007669"/>
    <property type="project" value="InterPro"/>
</dbReference>
<keyword evidence="1 4" id="KW-0238">DNA-binding</keyword>
<dbReference type="PANTHER" id="PTHR24327">
    <property type="entry name" value="HOMEOBOX PROTEIN"/>
    <property type="match status" value="1"/>
</dbReference>
<feature type="compositionally biased region" description="Polar residues" evidence="6">
    <location>
        <begin position="150"/>
        <end position="162"/>
    </location>
</feature>
<dbReference type="PROSITE" id="PS00027">
    <property type="entry name" value="HOMEOBOX_1"/>
    <property type="match status" value="1"/>
</dbReference>
<dbReference type="InterPro" id="IPR020479">
    <property type="entry name" value="HD_metazoa"/>
</dbReference>
<evidence type="ECO:0000256" key="6">
    <source>
        <dbReference type="SAM" id="MobiDB-lite"/>
    </source>
</evidence>
<dbReference type="PRINTS" id="PR00031">
    <property type="entry name" value="HTHREPRESSR"/>
</dbReference>
<dbReference type="InterPro" id="IPR009057">
    <property type="entry name" value="Homeodomain-like_sf"/>
</dbReference>
<feature type="domain" description="Homeobox" evidence="7">
    <location>
        <begin position="183"/>
        <end position="243"/>
    </location>
</feature>
<dbReference type="SMART" id="SM00389">
    <property type="entry name" value="HOX"/>
    <property type="match status" value="1"/>
</dbReference>
<dbReference type="OrthoDB" id="6159439at2759"/>
<evidence type="ECO:0000313" key="9">
    <source>
        <dbReference type="Proteomes" id="UP000276133"/>
    </source>
</evidence>
<dbReference type="GO" id="GO:0000978">
    <property type="term" value="F:RNA polymerase II cis-regulatory region sequence-specific DNA binding"/>
    <property type="evidence" value="ECO:0007669"/>
    <property type="project" value="TreeGrafter"/>
</dbReference>
<feature type="compositionally biased region" description="Basic and acidic residues" evidence="6">
    <location>
        <begin position="163"/>
        <end position="175"/>
    </location>
</feature>
<keyword evidence="3 4" id="KW-0539">Nucleus</keyword>
<dbReference type="PROSITE" id="PS50071">
    <property type="entry name" value="HOMEOBOX_2"/>
    <property type="match status" value="1"/>
</dbReference>
<dbReference type="InterPro" id="IPR001356">
    <property type="entry name" value="HD"/>
</dbReference>
<dbReference type="PRINTS" id="PR00024">
    <property type="entry name" value="HOMEOBOX"/>
</dbReference>
<protein>
    <submittedName>
        <fullName evidence="8">Homeobox DLX-1</fullName>
    </submittedName>
</protein>
<evidence type="ECO:0000256" key="1">
    <source>
        <dbReference type="ARBA" id="ARBA00023125"/>
    </source>
</evidence>
<dbReference type="Gene3D" id="1.10.10.60">
    <property type="entry name" value="Homeodomain-like"/>
    <property type="match status" value="1"/>
</dbReference>
<feature type="region of interest" description="Disordered" evidence="6">
    <location>
        <begin position="150"/>
        <end position="185"/>
    </location>
</feature>
<accession>A0A3M7RT80</accession>